<evidence type="ECO:0000256" key="6">
    <source>
        <dbReference type="SAM" id="MobiDB-lite"/>
    </source>
</evidence>
<name>A0ABT0ZWK0_9PSEU</name>
<comment type="caution">
    <text evidence="9">The sequence shown here is derived from an EMBL/GenBank/DDBJ whole genome shotgun (WGS) entry which is preliminary data.</text>
</comment>
<feature type="region of interest" description="Disordered" evidence="6">
    <location>
        <begin position="1"/>
        <end position="39"/>
    </location>
</feature>
<evidence type="ECO:0000256" key="1">
    <source>
        <dbReference type="ARBA" id="ARBA00004162"/>
    </source>
</evidence>
<keyword evidence="5 7" id="KW-0472">Membrane</keyword>
<evidence type="ECO:0000256" key="4">
    <source>
        <dbReference type="ARBA" id="ARBA00022989"/>
    </source>
</evidence>
<feature type="compositionally biased region" description="Low complexity" evidence="6">
    <location>
        <begin position="17"/>
        <end position="32"/>
    </location>
</feature>
<dbReference type="InterPro" id="IPR052027">
    <property type="entry name" value="PspC"/>
</dbReference>
<keyword evidence="2" id="KW-1003">Cell membrane</keyword>
<dbReference type="Pfam" id="PF04024">
    <property type="entry name" value="PspC"/>
    <property type="match status" value="1"/>
</dbReference>
<dbReference type="RefSeq" id="WP_308215957.1">
    <property type="nucleotide sequence ID" value="NZ_JAGSOV010000018.1"/>
</dbReference>
<dbReference type="PANTHER" id="PTHR33885">
    <property type="entry name" value="PHAGE SHOCK PROTEIN C"/>
    <property type="match status" value="1"/>
</dbReference>
<proteinExistence type="predicted"/>
<dbReference type="PANTHER" id="PTHR33885:SF3">
    <property type="entry name" value="PHAGE SHOCK PROTEIN C"/>
    <property type="match status" value="1"/>
</dbReference>
<evidence type="ECO:0000313" key="9">
    <source>
        <dbReference type="EMBL" id="MCO1655055.1"/>
    </source>
</evidence>
<evidence type="ECO:0000259" key="8">
    <source>
        <dbReference type="Pfam" id="PF04024"/>
    </source>
</evidence>
<protein>
    <submittedName>
        <fullName evidence="9">PspC domain-containing protein</fullName>
    </submittedName>
</protein>
<evidence type="ECO:0000313" key="10">
    <source>
        <dbReference type="Proteomes" id="UP001165283"/>
    </source>
</evidence>
<dbReference type="Proteomes" id="UP001165283">
    <property type="component" value="Unassembled WGS sequence"/>
</dbReference>
<keyword evidence="10" id="KW-1185">Reference proteome</keyword>
<evidence type="ECO:0000256" key="2">
    <source>
        <dbReference type="ARBA" id="ARBA00022475"/>
    </source>
</evidence>
<sequence>MEPVTGIHPSIDPILNPATDATSDTTTATAPAPRRRFELRRSRKDRMLSGVCGGVAEALGADPALVRLGLVALTVLGAGSGALLYIAAWILVPEADA</sequence>
<dbReference type="EMBL" id="JAGSOV010000018">
    <property type="protein sequence ID" value="MCO1655055.1"/>
    <property type="molecule type" value="Genomic_DNA"/>
</dbReference>
<gene>
    <name evidence="9" type="ORF">KDL28_08295</name>
</gene>
<evidence type="ECO:0000256" key="3">
    <source>
        <dbReference type="ARBA" id="ARBA00022692"/>
    </source>
</evidence>
<organism evidence="9 10">
    <name type="scientific">Pseudonocardia humida</name>
    <dbReference type="NCBI Taxonomy" id="2800819"/>
    <lineage>
        <taxon>Bacteria</taxon>
        <taxon>Bacillati</taxon>
        <taxon>Actinomycetota</taxon>
        <taxon>Actinomycetes</taxon>
        <taxon>Pseudonocardiales</taxon>
        <taxon>Pseudonocardiaceae</taxon>
        <taxon>Pseudonocardia</taxon>
    </lineage>
</organism>
<feature type="transmembrane region" description="Helical" evidence="7">
    <location>
        <begin position="68"/>
        <end position="92"/>
    </location>
</feature>
<reference evidence="9" key="1">
    <citation type="submission" date="2021-04" db="EMBL/GenBank/DDBJ databases">
        <title>Pseudonocardia sp. nov., isolated from sandy soil of mangrove forest.</title>
        <authorList>
            <person name="Zan Z."/>
            <person name="Huang R."/>
            <person name="Liu W."/>
        </authorList>
    </citation>
    <scope>NUCLEOTIDE SEQUENCE</scope>
    <source>
        <strain evidence="9">S2-4</strain>
    </source>
</reference>
<dbReference type="InterPro" id="IPR007168">
    <property type="entry name" value="Phageshock_PspC_N"/>
</dbReference>
<comment type="subcellular location">
    <subcellularLocation>
        <location evidence="1">Cell membrane</location>
        <topology evidence="1">Single-pass membrane protein</topology>
    </subcellularLocation>
</comment>
<feature type="domain" description="Phage shock protein PspC N-terminal" evidence="8">
    <location>
        <begin position="39"/>
        <end position="95"/>
    </location>
</feature>
<evidence type="ECO:0000256" key="5">
    <source>
        <dbReference type="ARBA" id="ARBA00023136"/>
    </source>
</evidence>
<keyword evidence="3 7" id="KW-0812">Transmembrane</keyword>
<evidence type="ECO:0000256" key="7">
    <source>
        <dbReference type="SAM" id="Phobius"/>
    </source>
</evidence>
<keyword evidence="4 7" id="KW-1133">Transmembrane helix</keyword>
<accession>A0ABT0ZWK0</accession>